<name>A0A1F8EKD4_9BACT</name>
<keyword evidence="1" id="KW-0812">Transmembrane</keyword>
<dbReference type="EMBL" id="MGJD01000014">
    <property type="protein sequence ID" value="OGN00820.1"/>
    <property type="molecule type" value="Genomic_DNA"/>
</dbReference>
<comment type="caution">
    <text evidence="2">The sequence shown here is derived from an EMBL/GenBank/DDBJ whole genome shotgun (WGS) entry which is preliminary data.</text>
</comment>
<reference evidence="2 3" key="1">
    <citation type="journal article" date="2016" name="Nat. Commun.">
        <title>Thousands of microbial genomes shed light on interconnected biogeochemical processes in an aquifer system.</title>
        <authorList>
            <person name="Anantharaman K."/>
            <person name="Brown C.T."/>
            <person name="Hug L.A."/>
            <person name="Sharon I."/>
            <person name="Castelle C.J."/>
            <person name="Probst A.J."/>
            <person name="Thomas B.C."/>
            <person name="Singh A."/>
            <person name="Wilkins M.J."/>
            <person name="Karaoz U."/>
            <person name="Brodie E.L."/>
            <person name="Williams K.H."/>
            <person name="Hubbard S.S."/>
            <person name="Banfield J.F."/>
        </authorList>
    </citation>
    <scope>NUCLEOTIDE SEQUENCE [LARGE SCALE GENOMIC DNA]</scope>
</reference>
<feature type="transmembrane region" description="Helical" evidence="1">
    <location>
        <begin position="380"/>
        <end position="397"/>
    </location>
</feature>
<feature type="transmembrane region" description="Helical" evidence="1">
    <location>
        <begin position="285"/>
        <end position="304"/>
    </location>
</feature>
<protein>
    <recommendedName>
        <fullName evidence="4">Glycosyltransferase RgtA/B/C/D-like domain-containing protein</fullName>
    </recommendedName>
</protein>
<feature type="transmembrane region" description="Helical" evidence="1">
    <location>
        <begin position="7"/>
        <end position="24"/>
    </location>
</feature>
<organism evidence="2 3">
    <name type="scientific">Candidatus Yanofskybacteria bacterium RIFCSPHIGHO2_01_FULL_41_53</name>
    <dbReference type="NCBI Taxonomy" id="1802663"/>
    <lineage>
        <taxon>Bacteria</taxon>
        <taxon>Candidatus Yanofskyibacteriota</taxon>
    </lineage>
</organism>
<keyword evidence="1" id="KW-0472">Membrane</keyword>
<evidence type="ECO:0000313" key="3">
    <source>
        <dbReference type="Proteomes" id="UP000177117"/>
    </source>
</evidence>
<keyword evidence="1" id="KW-1133">Transmembrane helix</keyword>
<feature type="transmembrane region" description="Helical" evidence="1">
    <location>
        <begin position="325"/>
        <end position="345"/>
    </location>
</feature>
<dbReference type="AlphaFoldDB" id="A0A1F8EKD4"/>
<accession>A0A1F8EKD4</accession>
<evidence type="ECO:0008006" key="4">
    <source>
        <dbReference type="Google" id="ProtNLM"/>
    </source>
</evidence>
<feature type="transmembrane region" description="Helical" evidence="1">
    <location>
        <begin position="351"/>
        <end position="368"/>
    </location>
</feature>
<feature type="transmembrane region" description="Helical" evidence="1">
    <location>
        <begin position="108"/>
        <end position="125"/>
    </location>
</feature>
<feature type="transmembrane region" description="Helical" evidence="1">
    <location>
        <begin position="184"/>
        <end position="200"/>
    </location>
</feature>
<gene>
    <name evidence="2" type="ORF">A2650_02945</name>
</gene>
<evidence type="ECO:0000256" key="1">
    <source>
        <dbReference type="SAM" id="Phobius"/>
    </source>
</evidence>
<feature type="transmembrane region" description="Helical" evidence="1">
    <location>
        <begin position="131"/>
        <end position="151"/>
    </location>
</feature>
<evidence type="ECO:0000313" key="2">
    <source>
        <dbReference type="EMBL" id="OGN00820.1"/>
    </source>
</evidence>
<proteinExistence type="predicted"/>
<dbReference type="Proteomes" id="UP000177117">
    <property type="component" value="Unassembled WGS sequence"/>
</dbReference>
<feature type="transmembrane region" description="Helical" evidence="1">
    <location>
        <begin position="212"/>
        <end position="232"/>
    </location>
</feature>
<sequence>MTRILRKITYPLIITGAVALIFYLDKGMMIGSDTMTYMDFSYVIHKGGLLFIDYYDYRLPVFPYIFSFIYNLGFSDFTNRFIMHFFIYSFYAILIYAISVFLTKSRKISLLVSLVALVTITARQLDAGRNIGVPLFYHTLELLSVFLFIPVFAYKDYPFGKKVYLSILSGFIFSLAFWGRQAHIFPFLMIAIFLTTNLLSERFRLPRKQNLVLSFSFTSALTLGSVLIISIFNNGSPDFFINLKKWLIDVPRMGYLGGSDPLYDVLLRRVRNIIIYGLTQFENHIYPIFWINFVATITYLGKLLSSGHKHRLSDIKVFYKNNSQYILLVIFGAIMVITSLIGTGYGNSRHMAPIISFHAIFLSFVLGNMKFDRSTIRNPIFALIIIIFILPQAYIFWNNGEKQSYAASRTQENKELFTYKFADALSETLKGRDNTVLVLGGYSTVVRLVDYKPFMGLNTDVFSYVIMPGLYGDDFIDSFKENLKKVDTAIILPDYPNVEWAGGSINNEIYKITEDYLSKNFKLQKEVKGENFYPLNPNLYNKGALIYVREQTEIKKTPLF</sequence>
<feature type="transmembrane region" description="Helical" evidence="1">
    <location>
        <begin position="81"/>
        <end position="101"/>
    </location>
</feature>